<reference evidence="2" key="1">
    <citation type="journal article" date="2020" name="Cell">
        <title>Large-Scale Comparative Analyses of Tick Genomes Elucidate Their Genetic Diversity and Vector Capacities.</title>
        <authorList>
            <consortium name="Tick Genome and Microbiome Consortium (TIGMIC)"/>
            <person name="Jia N."/>
            <person name="Wang J."/>
            <person name="Shi W."/>
            <person name="Du L."/>
            <person name="Sun Y."/>
            <person name="Zhan W."/>
            <person name="Jiang J.F."/>
            <person name="Wang Q."/>
            <person name="Zhang B."/>
            <person name="Ji P."/>
            <person name="Bell-Sakyi L."/>
            <person name="Cui X.M."/>
            <person name="Yuan T.T."/>
            <person name="Jiang B.G."/>
            <person name="Yang W.F."/>
            <person name="Lam T.T."/>
            <person name="Chang Q.C."/>
            <person name="Ding S.J."/>
            <person name="Wang X.J."/>
            <person name="Zhu J.G."/>
            <person name="Ruan X.D."/>
            <person name="Zhao L."/>
            <person name="Wei J.T."/>
            <person name="Ye R.Z."/>
            <person name="Que T.C."/>
            <person name="Du C.H."/>
            <person name="Zhou Y.H."/>
            <person name="Cheng J.X."/>
            <person name="Dai P.F."/>
            <person name="Guo W.B."/>
            <person name="Han X.H."/>
            <person name="Huang E.J."/>
            <person name="Li L.F."/>
            <person name="Wei W."/>
            <person name="Gao Y.C."/>
            <person name="Liu J.Z."/>
            <person name="Shao H.Z."/>
            <person name="Wang X."/>
            <person name="Wang C.C."/>
            <person name="Yang T.C."/>
            <person name="Huo Q.B."/>
            <person name="Li W."/>
            <person name="Chen H.Y."/>
            <person name="Chen S.E."/>
            <person name="Zhou L.G."/>
            <person name="Ni X.B."/>
            <person name="Tian J.H."/>
            <person name="Sheng Y."/>
            <person name="Liu T."/>
            <person name="Pan Y.S."/>
            <person name="Xia L.Y."/>
            <person name="Li J."/>
            <person name="Zhao F."/>
            <person name="Cao W.C."/>
        </authorList>
    </citation>
    <scope>NUCLEOTIDE SEQUENCE</scope>
    <source>
        <strain evidence="2">Rsan-2018</strain>
    </source>
</reference>
<sequence>MVKSTNILVNLTDPKLLRWIFYSGIQLHRLPFRNMMALDCRLVGHRTDVYPKQRPEQSHRCGVTDTPSLGGSPPICSPRCIVSVGHAQYRLHSCRHSSTYKHLYVRHPQLSKAPVPHTHPSPRQPVATPAPVRCPRQAARGPSPPPPCKSVTAFPPLVPVMPKPASQPTHLTGFRSTTGSPS</sequence>
<keyword evidence="3" id="KW-1185">Reference proteome</keyword>
<comment type="caution">
    <text evidence="2">The sequence shown here is derived from an EMBL/GenBank/DDBJ whole genome shotgun (WGS) entry which is preliminary data.</text>
</comment>
<feature type="compositionally biased region" description="Polar residues" evidence="1">
    <location>
        <begin position="166"/>
        <end position="182"/>
    </location>
</feature>
<evidence type="ECO:0000313" key="3">
    <source>
        <dbReference type="Proteomes" id="UP000821837"/>
    </source>
</evidence>
<organism evidence="2 3">
    <name type="scientific">Rhipicephalus sanguineus</name>
    <name type="common">Brown dog tick</name>
    <name type="synonym">Ixodes sanguineus</name>
    <dbReference type="NCBI Taxonomy" id="34632"/>
    <lineage>
        <taxon>Eukaryota</taxon>
        <taxon>Metazoa</taxon>
        <taxon>Ecdysozoa</taxon>
        <taxon>Arthropoda</taxon>
        <taxon>Chelicerata</taxon>
        <taxon>Arachnida</taxon>
        <taxon>Acari</taxon>
        <taxon>Parasitiformes</taxon>
        <taxon>Ixodida</taxon>
        <taxon>Ixodoidea</taxon>
        <taxon>Ixodidae</taxon>
        <taxon>Rhipicephalinae</taxon>
        <taxon>Rhipicephalus</taxon>
        <taxon>Rhipicephalus</taxon>
    </lineage>
</organism>
<accession>A0A9D4STE5</accession>
<evidence type="ECO:0000256" key="1">
    <source>
        <dbReference type="SAM" id="MobiDB-lite"/>
    </source>
</evidence>
<dbReference type="AlphaFoldDB" id="A0A9D4STE5"/>
<dbReference type="Proteomes" id="UP000821837">
    <property type="component" value="Chromosome 6"/>
</dbReference>
<name>A0A9D4STE5_RHISA</name>
<gene>
    <name evidence="2" type="ORF">HPB52_020717</name>
</gene>
<evidence type="ECO:0000313" key="2">
    <source>
        <dbReference type="EMBL" id="KAH7948346.1"/>
    </source>
</evidence>
<dbReference type="EMBL" id="JABSTV010001252">
    <property type="protein sequence ID" value="KAH7948346.1"/>
    <property type="molecule type" value="Genomic_DNA"/>
</dbReference>
<reference evidence="2" key="2">
    <citation type="submission" date="2021-09" db="EMBL/GenBank/DDBJ databases">
        <authorList>
            <person name="Jia N."/>
            <person name="Wang J."/>
            <person name="Shi W."/>
            <person name="Du L."/>
            <person name="Sun Y."/>
            <person name="Zhan W."/>
            <person name="Jiang J."/>
            <person name="Wang Q."/>
            <person name="Zhang B."/>
            <person name="Ji P."/>
            <person name="Sakyi L.B."/>
            <person name="Cui X."/>
            <person name="Yuan T."/>
            <person name="Jiang B."/>
            <person name="Yang W."/>
            <person name="Lam T.T.-Y."/>
            <person name="Chang Q."/>
            <person name="Ding S."/>
            <person name="Wang X."/>
            <person name="Zhu J."/>
            <person name="Ruan X."/>
            <person name="Zhao L."/>
            <person name="Wei J."/>
            <person name="Que T."/>
            <person name="Du C."/>
            <person name="Cheng J."/>
            <person name="Dai P."/>
            <person name="Han X."/>
            <person name="Huang E."/>
            <person name="Gao Y."/>
            <person name="Liu J."/>
            <person name="Shao H."/>
            <person name="Ye R."/>
            <person name="Li L."/>
            <person name="Wei W."/>
            <person name="Wang X."/>
            <person name="Wang C."/>
            <person name="Huo Q."/>
            <person name="Li W."/>
            <person name="Guo W."/>
            <person name="Chen H."/>
            <person name="Chen S."/>
            <person name="Zhou L."/>
            <person name="Zhou L."/>
            <person name="Ni X."/>
            <person name="Tian J."/>
            <person name="Zhou Y."/>
            <person name="Sheng Y."/>
            <person name="Liu T."/>
            <person name="Pan Y."/>
            <person name="Xia L."/>
            <person name="Li J."/>
            <person name="Zhao F."/>
            <person name="Cao W."/>
        </authorList>
    </citation>
    <scope>NUCLEOTIDE SEQUENCE</scope>
    <source>
        <strain evidence="2">Rsan-2018</strain>
        <tissue evidence="2">Larvae</tissue>
    </source>
</reference>
<feature type="region of interest" description="Disordered" evidence="1">
    <location>
        <begin position="111"/>
        <end position="182"/>
    </location>
</feature>
<proteinExistence type="predicted"/>
<protein>
    <submittedName>
        <fullName evidence="2">Uncharacterized protein</fullName>
    </submittedName>
</protein>